<keyword evidence="2" id="KW-0472">Membrane</keyword>
<organism evidence="3 4">
    <name type="scientific">Decorospora gaudefroyi</name>
    <dbReference type="NCBI Taxonomy" id="184978"/>
    <lineage>
        <taxon>Eukaryota</taxon>
        <taxon>Fungi</taxon>
        <taxon>Dikarya</taxon>
        <taxon>Ascomycota</taxon>
        <taxon>Pezizomycotina</taxon>
        <taxon>Dothideomycetes</taxon>
        <taxon>Pleosporomycetidae</taxon>
        <taxon>Pleosporales</taxon>
        <taxon>Pleosporineae</taxon>
        <taxon>Pleosporaceae</taxon>
        <taxon>Decorospora</taxon>
    </lineage>
</organism>
<dbReference type="OrthoDB" id="3779814at2759"/>
<evidence type="ECO:0008006" key="5">
    <source>
        <dbReference type="Google" id="ProtNLM"/>
    </source>
</evidence>
<dbReference type="PANTHER" id="PTHR16861:SF4">
    <property type="entry name" value="SH3 DOMAIN PROTEIN (AFU_ORTHOLOGUE AFUA_1G13610)"/>
    <property type="match status" value="1"/>
</dbReference>
<feature type="compositionally biased region" description="Low complexity" evidence="1">
    <location>
        <begin position="151"/>
        <end position="196"/>
    </location>
</feature>
<evidence type="ECO:0000256" key="1">
    <source>
        <dbReference type="SAM" id="MobiDB-lite"/>
    </source>
</evidence>
<sequence>MPTQIAGRSLSAGAVAVLGFVTFVTAVIPSGSSVSFLYPPAPTAGSLLVNNIDSVYVEWTSNYDDSWLYFYCHTGVDGKTETIFHEPVPESGNSTVGLDGQGALQAFDDWSERLRCWFDLNTEDKPAAGAGQVVVSVTSLAAEATTYSPGAPEASATPSTSPESSTQGASQTDTTVTATSSATPTTSAAPATSADDGLSSGVTAGIVVGAVAGVGALAAIGFFFYRRSRQQRNMRPNMLEMYGNEEKPYGVGVNHGHQGHAAGNYASLHEAPIYEAPAAQPQELYGSVAPLKKTPL</sequence>
<keyword evidence="2" id="KW-1133">Transmembrane helix</keyword>
<evidence type="ECO:0000256" key="2">
    <source>
        <dbReference type="SAM" id="Phobius"/>
    </source>
</evidence>
<dbReference type="EMBL" id="ML975342">
    <property type="protein sequence ID" value="KAF1832287.1"/>
    <property type="molecule type" value="Genomic_DNA"/>
</dbReference>
<reference evidence="3" key="1">
    <citation type="submission" date="2020-01" db="EMBL/GenBank/DDBJ databases">
        <authorList>
            <consortium name="DOE Joint Genome Institute"/>
            <person name="Haridas S."/>
            <person name="Albert R."/>
            <person name="Binder M."/>
            <person name="Bloem J."/>
            <person name="Labutti K."/>
            <person name="Salamov A."/>
            <person name="Andreopoulos B."/>
            <person name="Baker S.E."/>
            <person name="Barry K."/>
            <person name="Bills G."/>
            <person name="Bluhm B.H."/>
            <person name="Cannon C."/>
            <person name="Castanera R."/>
            <person name="Culley D.E."/>
            <person name="Daum C."/>
            <person name="Ezra D."/>
            <person name="Gonzalez J.B."/>
            <person name="Henrissat B."/>
            <person name="Kuo A."/>
            <person name="Liang C."/>
            <person name="Lipzen A."/>
            <person name="Lutzoni F."/>
            <person name="Magnuson J."/>
            <person name="Mondo S."/>
            <person name="Nolan M."/>
            <person name="Ohm R."/>
            <person name="Pangilinan J."/>
            <person name="Park H.-J."/>
            <person name="Ramirez L."/>
            <person name="Alfaro M."/>
            <person name="Sun H."/>
            <person name="Tritt A."/>
            <person name="Yoshinaga Y."/>
            <person name="Zwiers L.-H."/>
            <person name="Turgeon B.G."/>
            <person name="Goodwin S.B."/>
            <person name="Spatafora J.W."/>
            <person name="Crous P.W."/>
            <person name="Grigoriev I.V."/>
        </authorList>
    </citation>
    <scope>NUCLEOTIDE SEQUENCE</scope>
    <source>
        <strain evidence="3">P77</strain>
    </source>
</reference>
<accession>A0A6A5KAZ0</accession>
<evidence type="ECO:0000313" key="3">
    <source>
        <dbReference type="EMBL" id="KAF1832287.1"/>
    </source>
</evidence>
<feature type="transmembrane region" description="Helical" evidence="2">
    <location>
        <begin position="202"/>
        <end position="225"/>
    </location>
</feature>
<keyword evidence="4" id="KW-1185">Reference proteome</keyword>
<proteinExistence type="predicted"/>
<keyword evidence="2" id="KW-0812">Transmembrane</keyword>
<evidence type="ECO:0000313" key="4">
    <source>
        <dbReference type="Proteomes" id="UP000800040"/>
    </source>
</evidence>
<dbReference type="PANTHER" id="PTHR16861">
    <property type="entry name" value="GLYCOPROTEIN 38"/>
    <property type="match status" value="1"/>
</dbReference>
<protein>
    <recommendedName>
        <fullName evidence="5">Mid2 domain-containing protein</fullName>
    </recommendedName>
</protein>
<gene>
    <name evidence="3" type="ORF">BDW02DRAFT_581367</name>
</gene>
<dbReference type="Proteomes" id="UP000800040">
    <property type="component" value="Unassembled WGS sequence"/>
</dbReference>
<name>A0A6A5KAZ0_9PLEO</name>
<dbReference type="AlphaFoldDB" id="A0A6A5KAZ0"/>
<feature type="region of interest" description="Disordered" evidence="1">
    <location>
        <begin position="146"/>
        <end position="196"/>
    </location>
</feature>